<dbReference type="RefSeq" id="WP_154461216.1">
    <property type="nucleotide sequence ID" value="NZ_JAQYTQ010000085.1"/>
</dbReference>
<evidence type="ECO:0000313" key="10">
    <source>
        <dbReference type="EMBL" id="MSS02215.1"/>
    </source>
</evidence>
<dbReference type="Proteomes" id="UP000470082">
    <property type="component" value="Unassembled WGS sequence"/>
</dbReference>
<dbReference type="PROSITE" id="PS50828">
    <property type="entry name" value="SMR"/>
    <property type="match status" value="1"/>
</dbReference>
<keyword evidence="6 7" id="KW-0238">DNA-binding</keyword>
<keyword evidence="11" id="KW-1185">Reference proteome</keyword>
<comment type="function">
    <text evidence="7">Acts as a ribosome collision sensor, splitting the ribosome into its 2 subunits. Detects stalled/collided 70S ribosomes which it binds and splits by an ATP-hydrolysis driven conformational change. Acts upstream of the ribosome quality control system (RQC), a ribosome-associated complex that mediates the extraction of incompletely synthesized nascent chains from stalled ribosomes and their subsequent degradation. Probably generates substrates for RQC.</text>
</comment>
<accession>A0A7X2N4A1</accession>
<dbReference type="GO" id="GO:0004519">
    <property type="term" value="F:endonuclease activity"/>
    <property type="evidence" value="ECO:0007669"/>
    <property type="project" value="UniProtKB-UniRule"/>
</dbReference>
<dbReference type="Pfam" id="PF01713">
    <property type="entry name" value="Smr"/>
    <property type="match status" value="1"/>
</dbReference>
<organism evidence="10 11">
    <name type="scientific">Floccifex porci</name>
    <dbReference type="NCBI Taxonomy" id="2606629"/>
    <lineage>
        <taxon>Bacteria</taxon>
        <taxon>Bacillati</taxon>
        <taxon>Bacillota</taxon>
        <taxon>Erysipelotrichia</taxon>
        <taxon>Erysipelotrichales</taxon>
        <taxon>Erysipelotrichaceae</taxon>
        <taxon>Floccifex</taxon>
    </lineage>
</organism>
<dbReference type="GO" id="GO:0005524">
    <property type="term" value="F:ATP binding"/>
    <property type="evidence" value="ECO:0007669"/>
    <property type="project" value="UniProtKB-UniRule"/>
</dbReference>
<dbReference type="InterPro" id="IPR005747">
    <property type="entry name" value="MutS2"/>
</dbReference>
<dbReference type="SMART" id="SM00463">
    <property type="entry name" value="SMR"/>
    <property type="match status" value="1"/>
</dbReference>
<keyword evidence="2 7" id="KW-0547">Nucleotide-binding</keyword>
<evidence type="ECO:0000256" key="5">
    <source>
        <dbReference type="ARBA" id="ARBA00022884"/>
    </source>
</evidence>
<dbReference type="Pfam" id="PF20297">
    <property type="entry name" value="MSSS"/>
    <property type="match status" value="1"/>
</dbReference>
<dbReference type="GO" id="GO:0072344">
    <property type="term" value="P:rescue of stalled ribosome"/>
    <property type="evidence" value="ECO:0007669"/>
    <property type="project" value="UniProtKB-UniRule"/>
</dbReference>
<dbReference type="GO" id="GO:0006298">
    <property type="term" value="P:mismatch repair"/>
    <property type="evidence" value="ECO:0007669"/>
    <property type="project" value="InterPro"/>
</dbReference>
<proteinExistence type="inferred from homology"/>
<keyword evidence="3 7" id="KW-0378">Hydrolase</keyword>
<dbReference type="InterPro" id="IPR000432">
    <property type="entry name" value="DNA_mismatch_repair_MutS_C"/>
</dbReference>
<keyword evidence="7 10" id="KW-0255">Endonuclease</keyword>
<dbReference type="InterPro" id="IPR007696">
    <property type="entry name" value="DNA_mismatch_repair_MutS_core"/>
</dbReference>
<dbReference type="GO" id="GO:0030983">
    <property type="term" value="F:mismatched DNA binding"/>
    <property type="evidence" value="ECO:0007669"/>
    <property type="project" value="InterPro"/>
</dbReference>
<evidence type="ECO:0000256" key="3">
    <source>
        <dbReference type="ARBA" id="ARBA00022801"/>
    </source>
</evidence>
<protein>
    <recommendedName>
        <fullName evidence="7">Endonuclease MutS2</fullName>
        <ecNumber evidence="7">3.1.-.-</ecNumber>
    </recommendedName>
    <alternativeName>
        <fullName evidence="7">Ribosome-associated protein quality control-upstream factor</fullName>
        <shortName evidence="7">RQC-upstream factor</shortName>
        <shortName evidence="7">RqcU</shortName>
        <ecNumber evidence="7">3.6.4.-</ecNumber>
    </alternativeName>
</protein>
<evidence type="ECO:0000256" key="7">
    <source>
        <dbReference type="HAMAP-Rule" id="MF_00092"/>
    </source>
</evidence>
<keyword evidence="7" id="KW-0540">Nuclease</keyword>
<feature type="binding site" evidence="7">
    <location>
        <begin position="329"/>
        <end position="336"/>
    </location>
    <ligand>
        <name>ATP</name>
        <dbReference type="ChEBI" id="CHEBI:30616"/>
    </ligand>
</feature>
<dbReference type="InterPro" id="IPR046893">
    <property type="entry name" value="MSSS"/>
</dbReference>
<comment type="subunit">
    <text evidence="7">Homodimer. Binds to stalled ribosomes, contacting rRNA.</text>
</comment>
<dbReference type="HAMAP" id="MF_00092">
    <property type="entry name" value="MutS2"/>
    <property type="match status" value="1"/>
</dbReference>
<dbReference type="GO" id="GO:0140664">
    <property type="term" value="F:ATP-dependent DNA damage sensor activity"/>
    <property type="evidence" value="ECO:0007669"/>
    <property type="project" value="InterPro"/>
</dbReference>
<feature type="domain" description="Smr" evidence="9">
    <location>
        <begin position="691"/>
        <end position="766"/>
    </location>
</feature>
<dbReference type="InterPro" id="IPR036187">
    <property type="entry name" value="DNA_mismatch_repair_MutS_sf"/>
</dbReference>
<evidence type="ECO:0000256" key="1">
    <source>
        <dbReference type="ARBA" id="ARBA00022730"/>
    </source>
</evidence>
<keyword evidence="8" id="KW-0175">Coiled coil</keyword>
<name>A0A7X2N4A1_9FIRM</name>
<dbReference type="InterPro" id="IPR045076">
    <property type="entry name" value="MutS"/>
</dbReference>
<dbReference type="GO" id="GO:0045910">
    <property type="term" value="P:negative regulation of DNA recombination"/>
    <property type="evidence" value="ECO:0007669"/>
    <property type="project" value="InterPro"/>
</dbReference>
<evidence type="ECO:0000256" key="6">
    <source>
        <dbReference type="ARBA" id="ARBA00023125"/>
    </source>
</evidence>
<keyword evidence="4 7" id="KW-0067">ATP-binding</keyword>
<dbReference type="PIRSF" id="PIRSF005814">
    <property type="entry name" value="MutS_YshD"/>
    <property type="match status" value="1"/>
</dbReference>
<dbReference type="SUPFAM" id="SSF48334">
    <property type="entry name" value="DNA repair protein MutS, domain III"/>
    <property type="match status" value="1"/>
</dbReference>
<dbReference type="InterPro" id="IPR002625">
    <property type="entry name" value="Smr_dom"/>
</dbReference>
<dbReference type="EC" id="3.1.-.-" evidence="7"/>
<dbReference type="AlphaFoldDB" id="A0A7X2N4A1"/>
<evidence type="ECO:0000259" key="9">
    <source>
        <dbReference type="PROSITE" id="PS50828"/>
    </source>
</evidence>
<dbReference type="InterPro" id="IPR027417">
    <property type="entry name" value="P-loop_NTPase"/>
</dbReference>
<dbReference type="Gene3D" id="1.10.1420.10">
    <property type="match status" value="2"/>
</dbReference>
<evidence type="ECO:0000256" key="2">
    <source>
        <dbReference type="ARBA" id="ARBA00022741"/>
    </source>
</evidence>
<evidence type="ECO:0000313" key="11">
    <source>
        <dbReference type="Proteomes" id="UP000470082"/>
    </source>
</evidence>
<keyword evidence="5 7" id="KW-0694">RNA-binding</keyword>
<dbReference type="Gene3D" id="3.40.50.300">
    <property type="entry name" value="P-loop containing nucleotide triphosphate hydrolases"/>
    <property type="match status" value="1"/>
</dbReference>
<comment type="caution">
    <text evidence="10">The sequence shown here is derived from an EMBL/GenBank/DDBJ whole genome shotgun (WGS) entry which is preliminary data.</text>
</comment>
<gene>
    <name evidence="7" type="primary">mutS2</name>
    <name evidence="7" type="synonym">rqcU</name>
    <name evidence="10" type="ORF">FYJ50_08970</name>
</gene>
<dbReference type="PANTHER" id="PTHR48466:SF2">
    <property type="entry name" value="OS10G0509000 PROTEIN"/>
    <property type="match status" value="1"/>
</dbReference>
<dbReference type="Gene3D" id="3.30.1370.110">
    <property type="match status" value="1"/>
</dbReference>
<dbReference type="EC" id="3.6.4.-" evidence="7"/>
<dbReference type="SUPFAM" id="SSF52540">
    <property type="entry name" value="P-loop containing nucleoside triphosphate hydrolases"/>
    <property type="match status" value="1"/>
</dbReference>
<sequence>MNPELNQAIDFDRVLEQIGNYASFSCSIEKILNSYPLKDRMEIQNRLDLAKEAMNLIQKGETVSFSGCIDVSQSVKKTKKKMICTPMELLEIASFLVSVKKCKEYLLKTDTILLKDLAESMDSCNALIQSVQSKIDATGNVKNDATVKLKQLYKTLVDTRLTLNEKARFFIKKNANSLMESMSTTINGRLSVLVKNQDKNRFGGMVHASSQSGLASYVEPECFVALNNEIAQVQGEIEEEIHRICMELSLQVASQDRIILSNLETMTLLDVAFSKAKWAIEREGCIPVIRLSQRNILLERARHPLIDPKKCISNTYSLKQEQKCLMISGPNMGGKTVTLKTIGLFVALAHAGFPVLCDRAWIPYFDSLWFDIGDNQSIENNLSTFSSHISQISNICHHCTSKSFVLLDEVGNGTDPLEGASLAISILEYLIQKGCMVITSTHYSQVKAFGKANDQVLVSSVEFDSATFRPTYKYIQGVSGASYAFAIANNYHLEKEILDRASQVKEQNEQDVQRQLEKLEKLQNDVLIDKERFRKMIEQAHQIQKEAHKEKQKWEQKNKDLQEEYEDRLNSMLEEKEKEASEIIRNLKKGSNIKSHEQSQALHQIHLLQNVETEEKNEDVTLKIGDYVQIENLNSHGEIIDIRKKEALILVNGMKMKVKCNRLKKIKRPNVTVPKKKSSKEPVFSRFPLELNLIGMRVEEGINELDRYLDQAVYHKVKQVRIIHGMGTGALRNAVWKDLDKHPMVVSKMSAGPNEGGLGATIVLLK</sequence>
<dbReference type="SUPFAM" id="SSF160443">
    <property type="entry name" value="SMR domain-like"/>
    <property type="match status" value="1"/>
</dbReference>
<dbReference type="GO" id="GO:0043023">
    <property type="term" value="F:ribosomal large subunit binding"/>
    <property type="evidence" value="ECO:0007669"/>
    <property type="project" value="UniProtKB-UniRule"/>
</dbReference>
<dbReference type="SMART" id="SM00534">
    <property type="entry name" value="MUTSac"/>
    <property type="match status" value="1"/>
</dbReference>
<evidence type="ECO:0000256" key="8">
    <source>
        <dbReference type="SAM" id="Coils"/>
    </source>
</evidence>
<dbReference type="PANTHER" id="PTHR48466">
    <property type="entry name" value="OS10G0509000 PROTEIN-RELATED"/>
    <property type="match status" value="1"/>
</dbReference>
<dbReference type="NCBIfam" id="TIGR01069">
    <property type="entry name" value="mutS2"/>
    <property type="match status" value="1"/>
</dbReference>
<dbReference type="EMBL" id="VUMM01000024">
    <property type="protein sequence ID" value="MSS02215.1"/>
    <property type="molecule type" value="Genomic_DNA"/>
</dbReference>
<dbReference type="GO" id="GO:0016887">
    <property type="term" value="F:ATP hydrolysis activity"/>
    <property type="evidence" value="ECO:0007669"/>
    <property type="project" value="InterPro"/>
</dbReference>
<comment type="function">
    <text evidence="7">Endonuclease that is involved in the suppression of homologous recombination and thus may have a key role in the control of bacterial genetic diversity.</text>
</comment>
<feature type="coiled-coil region" evidence="8">
    <location>
        <begin position="498"/>
        <end position="586"/>
    </location>
</feature>
<dbReference type="InterPro" id="IPR036063">
    <property type="entry name" value="Smr_dom_sf"/>
</dbReference>
<dbReference type="SMART" id="SM00533">
    <property type="entry name" value="MUTSd"/>
    <property type="match status" value="1"/>
</dbReference>
<evidence type="ECO:0000256" key="4">
    <source>
        <dbReference type="ARBA" id="ARBA00022840"/>
    </source>
</evidence>
<keyword evidence="1 7" id="KW-0699">rRNA-binding</keyword>
<dbReference type="FunFam" id="3.40.50.300:FF:000830">
    <property type="entry name" value="Endonuclease MutS2"/>
    <property type="match status" value="1"/>
</dbReference>
<reference evidence="10 11" key="1">
    <citation type="submission" date="2019-08" db="EMBL/GenBank/DDBJ databases">
        <title>In-depth cultivation of the pig gut microbiome towards novel bacterial diversity and tailored functional studies.</title>
        <authorList>
            <person name="Wylensek D."/>
            <person name="Hitch T.C.A."/>
            <person name="Clavel T."/>
        </authorList>
    </citation>
    <scope>NUCLEOTIDE SEQUENCE [LARGE SCALE GENOMIC DNA]</scope>
    <source>
        <strain evidence="10 11">LKV-178-WT-2G</strain>
    </source>
</reference>
<comment type="similarity">
    <text evidence="7">Belongs to the DNA mismatch repair MutS family. MutS2 subfamily.</text>
</comment>
<dbReference type="Pfam" id="PF00488">
    <property type="entry name" value="MutS_V"/>
    <property type="match status" value="1"/>
</dbReference>
<dbReference type="GO" id="GO:0019843">
    <property type="term" value="F:rRNA binding"/>
    <property type="evidence" value="ECO:0007669"/>
    <property type="project" value="UniProtKB-UniRule"/>
</dbReference>